<dbReference type="Pfam" id="PF14693">
    <property type="entry name" value="Ribosomal_TL5_C"/>
    <property type="match status" value="1"/>
</dbReference>
<dbReference type="InterPro" id="IPR001021">
    <property type="entry name" value="Ribosomal_bL25_long"/>
</dbReference>
<dbReference type="InterPro" id="IPR020057">
    <property type="entry name" value="Ribosomal_bL25_b-dom"/>
</dbReference>
<dbReference type="KEGG" id="nja:NSJP_1754"/>
<name>A0A1W1I4J4_9BACT</name>
<comment type="similarity">
    <text evidence="5">Belongs to the bacterial ribosomal protein bL25 family. CTC subfamily.</text>
</comment>
<comment type="subunit">
    <text evidence="5">Part of the 50S ribosomal subunit; part of the 5S rRNA/L5/L18/L25 subcomplex. Contacts the 5S rRNA. Binds to the 5S rRNA independently of L5 and L18.</text>
</comment>
<dbReference type="GO" id="GO:0008097">
    <property type="term" value="F:5S rRNA binding"/>
    <property type="evidence" value="ECO:0007669"/>
    <property type="project" value="InterPro"/>
</dbReference>
<dbReference type="PANTHER" id="PTHR33284">
    <property type="entry name" value="RIBOSOMAL PROTEIN L25/GLN-TRNA SYNTHETASE, ANTI-CODON-BINDING DOMAIN-CONTAINING PROTEIN"/>
    <property type="match status" value="1"/>
</dbReference>
<evidence type="ECO:0000259" key="8">
    <source>
        <dbReference type="Pfam" id="PF14693"/>
    </source>
</evidence>
<feature type="compositionally biased region" description="Low complexity" evidence="6">
    <location>
        <begin position="214"/>
        <end position="239"/>
    </location>
</feature>
<evidence type="ECO:0000313" key="9">
    <source>
        <dbReference type="EMBL" id="SLM47926.1"/>
    </source>
</evidence>
<evidence type="ECO:0000256" key="3">
    <source>
        <dbReference type="ARBA" id="ARBA00022980"/>
    </source>
</evidence>
<evidence type="ECO:0000256" key="1">
    <source>
        <dbReference type="ARBA" id="ARBA00022730"/>
    </source>
</evidence>
<dbReference type="InterPro" id="IPR020056">
    <property type="entry name" value="Rbsml_bL25/Gln-tRNA_synth_N"/>
</dbReference>
<dbReference type="EMBL" id="LT828648">
    <property type="protein sequence ID" value="SLM47926.1"/>
    <property type="molecule type" value="Genomic_DNA"/>
</dbReference>
<evidence type="ECO:0000256" key="4">
    <source>
        <dbReference type="ARBA" id="ARBA00023274"/>
    </source>
</evidence>
<proteinExistence type="inferred from homology"/>
<dbReference type="HAMAP" id="MF_01334">
    <property type="entry name" value="Ribosomal_bL25_CTC"/>
    <property type="match status" value="1"/>
</dbReference>
<keyword evidence="10" id="KW-1185">Reference proteome</keyword>
<evidence type="ECO:0000313" key="10">
    <source>
        <dbReference type="Proteomes" id="UP000192042"/>
    </source>
</evidence>
<feature type="compositionally biased region" description="Basic and acidic residues" evidence="6">
    <location>
        <begin position="240"/>
        <end position="263"/>
    </location>
</feature>
<feature type="region of interest" description="Disordered" evidence="6">
    <location>
        <begin position="200"/>
        <end position="263"/>
    </location>
</feature>
<keyword evidence="4 5" id="KW-0687">Ribonucleoprotein</keyword>
<dbReference type="Gene3D" id="2.170.120.20">
    <property type="entry name" value="Ribosomal protein L25, beta domain"/>
    <property type="match status" value="1"/>
</dbReference>
<organism evidence="9 10">
    <name type="scientific">Nitrospira japonica</name>
    <dbReference type="NCBI Taxonomy" id="1325564"/>
    <lineage>
        <taxon>Bacteria</taxon>
        <taxon>Pseudomonadati</taxon>
        <taxon>Nitrospirota</taxon>
        <taxon>Nitrospiria</taxon>
        <taxon>Nitrospirales</taxon>
        <taxon>Nitrospiraceae</taxon>
        <taxon>Nitrospira</taxon>
    </lineage>
</organism>
<dbReference type="AlphaFoldDB" id="A0A1W1I4J4"/>
<dbReference type="RefSeq" id="WP_080886392.1">
    <property type="nucleotide sequence ID" value="NZ_LT828648.1"/>
</dbReference>
<dbReference type="Pfam" id="PF01386">
    <property type="entry name" value="Ribosomal_L25p"/>
    <property type="match status" value="1"/>
</dbReference>
<dbReference type="Gene3D" id="2.40.240.10">
    <property type="entry name" value="Ribosomal Protein L25, Chain P"/>
    <property type="match status" value="1"/>
</dbReference>
<dbReference type="InterPro" id="IPR020930">
    <property type="entry name" value="Ribosomal_uL5_bac-type"/>
</dbReference>
<dbReference type="GO" id="GO:0003735">
    <property type="term" value="F:structural constituent of ribosome"/>
    <property type="evidence" value="ECO:0007669"/>
    <property type="project" value="InterPro"/>
</dbReference>
<evidence type="ECO:0000256" key="2">
    <source>
        <dbReference type="ARBA" id="ARBA00022884"/>
    </source>
</evidence>
<keyword evidence="2 5" id="KW-0694">RNA-binding</keyword>
<evidence type="ECO:0000259" key="7">
    <source>
        <dbReference type="Pfam" id="PF01386"/>
    </source>
</evidence>
<dbReference type="NCBIfam" id="TIGR00731">
    <property type="entry name" value="bL25_bact_ctc"/>
    <property type="match status" value="1"/>
</dbReference>
<dbReference type="OrthoDB" id="9806411at2"/>
<feature type="domain" description="Large ribosomal subunit protein bL25 beta" evidence="8">
    <location>
        <begin position="104"/>
        <end position="186"/>
    </location>
</feature>
<dbReference type="InterPro" id="IPR029751">
    <property type="entry name" value="Ribosomal_L25_dom"/>
</dbReference>
<dbReference type="STRING" id="1325564.NSJP_1754"/>
<dbReference type="CDD" id="cd00495">
    <property type="entry name" value="Ribosomal_L25_TL5_CTC"/>
    <property type="match status" value="1"/>
</dbReference>
<evidence type="ECO:0000256" key="5">
    <source>
        <dbReference type="HAMAP-Rule" id="MF_01334"/>
    </source>
</evidence>
<keyword evidence="1 5" id="KW-0699">rRNA-binding</keyword>
<feature type="domain" description="Large ribosomal subunit protein bL25 L25" evidence="7">
    <location>
        <begin position="5"/>
        <end position="95"/>
    </location>
</feature>
<dbReference type="SUPFAM" id="SSF50715">
    <property type="entry name" value="Ribosomal protein L25-like"/>
    <property type="match status" value="1"/>
</dbReference>
<gene>
    <name evidence="5 9" type="primary">rplY</name>
    <name evidence="5" type="synonym">ctc</name>
    <name evidence="9" type="ORF">NSJP_1754</name>
</gene>
<keyword evidence="3 5" id="KW-0689">Ribosomal protein</keyword>
<dbReference type="InterPro" id="IPR037121">
    <property type="entry name" value="Ribosomal_bL25_C"/>
</dbReference>
<protein>
    <recommendedName>
        <fullName evidence="5">Large ribosomal subunit protein bL25</fullName>
    </recommendedName>
    <alternativeName>
        <fullName evidence="5">General stress protein CTC</fullName>
    </alternativeName>
</protein>
<dbReference type="GO" id="GO:0022625">
    <property type="term" value="C:cytosolic large ribosomal subunit"/>
    <property type="evidence" value="ECO:0007669"/>
    <property type="project" value="TreeGrafter"/>
</dbReference>
<dbReference type="Proteomes" id="UP000192042">
    <property type="component" value="Chromosome I"/>
</dbReference>
<sequence>MKFDLAVTVREKTGKGAARQLRREGKVPAVLYGQGECLLLTIEPEPLVKILKSQAGSTALISLSISGVKSNPKRTALLRDFQVDPVEGHVLHADLFEISMEKPIRVKVPVHVIGGTPAGVKEGGILHFNMRELSVECLPAAMPDHIEVDASPLAIGQGIHLKDIAKRDGVRYLDDPEQMVVSVAVPMSDAKLEALLTSQAAGPEGAKEPEVMAKGKIAAEGAEGAEASKTAAPAAAADAKAGEKKEAAAAAPKAEKKEAEKKK</sequence>
<dbReference type="PANTHER" id="PTHR33284:SF1">
    <property type="entry name" value="RIBOSOMAL PROTEIN L25_GLN-TRNA SYNTHETASE, ANTI-CODON-BINDING DOMAIN-CONTAINING PROTEIN"/>
    <property type="match status" value="1"/>
</dbReference>
<comment type="function">
    <text evidence="5">This is one of the proteins that binds to the 5S RNA in the ribosome where it forms part of the central protuberance.</text>
</comment>
<accession>A0A1W1I4J4</accession>
<dbReference type="GO" id="GO:0006412">
    <property type="term" value="P:translation"/>
    <property type="evidence" value="ECO:0007669"/>
    <property type="project" value="UniProtKB-UniRule"/>
</dbReference>
<reference evidence="9 10" key="1">
    <citation type="submission" date="2017-03" db="EMBL/GenBank/DDBJ databases">
        <authorList>
            <person name="Afonso C.L."/>
            <person name="Miller P.J."/>
            <person name="Scott M.A."/>
            <person name="Spackman E."/>
            <person name="Goraichik I."/>
            <person name="Dimitrov K.M."/>
            <person name="Suarez D.L."/>
            <person name="Swayne D.E."/>
        </authorList>
    </citation>
    <scope>NUCLEOTIDE SEQUENCE [LARGE SCALE GENOMIC DNA]</scope>
    <source>
        <strain evidence="9">Genome sequencing of Nitrospira japonica strain NJ11</strain>
    </source>
</reference>
<dbReference type="InterPro" id="IPR011035">
    <property type="entry name" value="Ribosomal_bL25/Gln-tRNA_synth"/>
</dbReference>
<evidence type="ECO:0000256" key="6">
    <source>
        <dbReference type="SAM" id="MobiDB-lite"/>
    </source>
</evidence>